<name>A0ACC0IC83_9ERIC</name>
<comment type="caution">
    <text evidence="1">The sequence shown here is derived from an EMBL/GenBank/DDBJ whole genome shotgun (WGS) entry which is preliminary data.</text>
</comment>
<evidence type="ECO:0000313" key="1">
    <source>
        <dbReference type="EMBL" id="KAI8022437.1"/>
    </source>
</evidence>
<gene>
    <name evidence="1" type="ORF">LOK49_LG03G01592</name>
</gene>
<organism evidence="1 2">
    <name type="scientific">Camellia lanceoleosa</name>
    <dbReference type="NCBI Taxonomy" id="1840588"/>
    <lineage>
        <taxon>Eukaryota</taxon>
        <taxon>Viridiplantae</taxon>
        <taxon>Streptophyta</taxon>
        <taxon>Embryophyta</taxon>
        <taxon>Tracheophyta</taxon>
        <taxon>Spermatophyta</taxon>
        <taxon>Magnoliopsida</taxon>
        <taxon>eudicotyledons</taxon>
        <taxon>Gunneridae</taxon>
        <taxon>Pentapetalae</taxon>
        <taxon>asterids</taxon>
        <taxon>Ericales</taxon>
        <taxon>Theaceae</taxon>
        <taxon>Camellia</taxon>
    </lineage>
</organism>
<dbReference type="Proteomes" id="UP001060215">
    <property type="component" value="Chromosome 6"/>
</dbReference>
<proteinExistence type="predicted"/>
<dbReference type="EMBL" id="CM045763">
    <property type="protein sequence ID" value="KAI8022437.1"/>
    <property type="molecule type" value="Genomic_DNA"/>
</dbReference>
<keyword evidence="2" id="KW-1185">Reference proteome</keyword>
<reference evidence="1 2" key="1">
    <citation type="journal article" date="2022" name="Plant J.">
        <title>Chromosome-level genome of Camellia lanceoleosa provides a valuable resource for understanding genome evolution and self-incompatibility.</title>
        <authorList>
            <person name="Gong W."/>
            <person name="Xiao S."/>
            <person name="Wang L."/>
            <person name="Liao Z."/>
            <person name="Chang Y."/>
            <person name="Mo W."/>
            <person name="Hu G."/>
            <person name="Li W."/>
            <person name="Zhao G."/>
            <person name="Zhu H."/>
            <person name="Hu X."/>
            <person name="Ji K."/>
            <person name="Xiang X."/>
            <person name="Song Q."/>
            <person name="Yuan D."/>
            <person name="Jin S."/>
            <person name="Zhang L."/>
        </authorList>
    </citation>
    <scope>NUCLEOTIDE SEQUENCE [LARGE SCALE GENOMIC DNA]</scope>
    <source>
        <strain evidence="1">SQ_2022a</strain>
    </source>
</reference>
<protein>
    <submittedName>
        <fullName evidence="1">Heparanase-like protein 3</fullName>
    </submittedName>
</protein>
<accession>A0ACC0IC83</accession>
<evidence type="ECO:0000313" key="2">
    <source>
        <dbReference type="Proteomes" id="UP001060215"/>
    </source>
</evidence>
<sequence length="1033" mass="114490">MQDGKSAIGRTDSDFICTTLDWWPPEKCDYGTCSWDHASLLNLDLNNNILLNAVKAFSPLKIRLGGTLQDKVMYETEDHRKPCIPFSKNTSELFGFTEGCLPLSRWDELNSFFNKSGAQVVFGLNALTGRTIQSGGSAVGDWDSTNAESLMRYTVKKGYTIHGWELGNELSGNGVGVRVAADQYASDTISLHMLVQDIYKGIESKPLILAPAGNFDPKWFSAFLDKTTKSLDVITHHIYNLGPGKDEHLVEKILNSSYLDGEANTFRGLQSTLKNSPTSAIAWVGESGGAYNSGRNLVTNAFVFSFWYLDILGMASTYDTKTYCRQTLIGGNYGLLNTTTFVPNPDYYSALLWNRLMGRNVLSTSFSGTKNIRAYAHCAKQSQGITLLLINLDNATTVEAQIAFNDTLTVQHKHESRGHETKIMRIPRIIKMSEMEREEYHLTAKDGNLHSQIMLLNGNILTVNSFGEIPPMEPVTVNASEPVTVAPFSIVFAHIPDVVLPACRERFNANGVLNGSKLFGSSRLHEREVIKDGKSVIGRTDSDFICTTLDWWPPEKCDYGTCSWEHASLLNLDLNNNIFLNAIKAFSPLKIRLGGTLQDKIMYETEDHQQPCIPFSKNTSELFGFTEGCLPLSRWDELNAFFNKSGALVIFGLNALNGRSMQSGGSAVGAWDSTNAESLMRYTVKKGYQIHGWELGNELSGNGVGVRVAADQYASDMISLQNLVQDIYRSIKSKPLILAPGGFFDAKWFTAFLDKTTKSLDVVTHHIYNLGPGVDEHLVEKILNPSYLDGEADTFSKLQSTLKSSPTSATAWVGESGGAYNSGRNLVTNAFVFSFWYLDQLGMASTYDTKTYCRQTLIGGNYGLLNTTTFMPNPDYYSALLWNQLMGRNVLSTSFSGTKKIRAYAHCAKQSQGITLLLINLDNATTVQARVAFNGTFTLRHKHKSRGHETRIMRMHWGIKMSEMEREEYHLTAKDGNLHSQIMLLNGNILTVNSSGEMPPMEPVSINSSEPITVAPFSIVFAHIPNVVLPACR</sequence>